<keyword evidence="3" id="KW-1185">Reference proteome</keyword>
<protein>
    <recommendedName>
        <fullName evidence="4">NADH:ubiquinone oxidoreductase intermediate-associated protein 30 domain-containing protein</fullName>
    </recommendedName>
</protein>
<feature type="compositionally biased region" description="Polar residues" evidence="1">
    <location>
        <begin position="1"/>
        <end position="14"/>
    </location>
</feature>
<gene>
    <name evidence="2" type="ORF">OEZ85_006873</name>
</gene>
<feature type="region of interest" description="Disordered" evidence="1">
    <location>
        <begin position="1"/>
        <end position="27"/>
    </location>
</feature>
<reference evidence="2 3" key="1">
    <citation type="submission" date="2023-05" db="EMBL/GenBank/DDBJ databases">
        <title>A 100% complete, gapless, phased diploid assembly of the Scenedesmus obliquus UTEX 3031 genome.</title>
        <authorList>
            <person name="Biondi T.C."/>
            <person name="Hanschen E.R."/>
            <person name="Kwon T."/>
            <person name="Eng W."/>
            <person name="Kruse C.P.S."/>
            <person name="Koehler S.I."/>
            <person name="Kunde Y."/>
            <person name="Gleasner C.D."/>
            <person name="You Mak K.T."/>
            <person name="Polle J."/>
            <person name="Hovde B.T."/>
            <person name="Starkenburg S.R."/>
        </authorList>
    </citation>
    <scope>NUCLEOTIDE SEQUENCE [LARGE SCALE GENOMIC DNA]</scope>
    <source>
        <strain evidence="2 3">DOE0152z</strain>
    </source>
</reference>
<dbReference type="Proteomes" id="UP001244341">
    <property type="component" value="Chromosome 4b"/>
</dbReference>
<evidence type="ECO:0008006" key="4">
    <source>
        <dbReference type="Google" id="ProtNLM"/>
    </source>
</evidence>
<evidence type="ECO:0000256" key="1">
    <source>
        <dbReference type="SAM" id="MobiDB-lite"/>
    </source>
</evidence>
<sequence>MQLDASTPVQQPGINSWPGRPAESGNGAFRTTFTIDWHELDLLRGPGSIQRTGPASFTFQLAAAAVAAGSEAGAQQEAEAVSYQFEKLEQQTVPVSFGGWVVKARLCC</sequence>
<dbReference type="EMBL" id="CP126211">
    <property type="protein sequence ID" value="WIA13288.1"/>
    <property type="molecule type" value="Genomic_DNA"/>
</dbReference>
<evidence type="ECO:0000313" key="3">
    <source>
        <dbReference type="Proteomes" id="UP001244341"/>
    </source>
</evidence>
<organism evidence="2 3">
    <name type="scientific">Tetradesmus obliquus</name>
    <name type="common">Green alga</name>
    <name type="synonym">Acutodesmus obliquus</name>
    <dbReference type="NCBI Taxonomy" id="3088"/>
    <lineage>
        <taxon>Eukaryota</taxon>
        <taxon>Viridiplantae</taxon>
        <taxon>Chlorophyta</taxon>
        <taxon>core chlorophytes</taxon>
        <taxon>Chlorophyceae</taxon>
        <taxon>CS clade</taxon>
        <taxon>Sphaeropleales</taxon>
        <taxon>Scenedesmaceae</taxon>
        <taxon>Tetradesmus</taxon>
    </lineage>
</organism>
<proteinExistence type="predicted"/>
<name>A0ABY8TVX0_TETOB</name>
<evidence type="ECO:0000313" key="2">
    <source>
        <dbReference type="EMBL" id="WIA13288.1"/>
    </source>
</evidence>
<accession>A0ABY8TVX0</accession>